<evidence type="ECO:0000313" key="3">
    <source>
        <dbReference type="Proteomes" id="UP001279734"/>
    </source>
</evidence>
<dbReference type="EMBL" id="BSYO01000030">
    <property type="protein sequence ID" value="GMH26234.1"/>
    <property type="molecule type" value="Genomic_DNA"/>
</dbReference>
<feature type="region of interest" description="Disordered" evidence="1">
    <location>
        <begin position="64"/>
        <end position="87"/>
    </location>
</feature>
<gene>
    <name evidence="2" type="ORF">Nepgr_028077</name>
</gene>
<name>A0AAD3Y3R3_NEPGR</name>
<protein>
    <submittedName>
        <fullName evidence="2">Uncharacterized protein</fullName>
    </submittedName>
</protein>
<dbReference type="PANTHER" id="PTHR33130:SF43">
    <property type="entry name" value="OS01G0688600 PROTEIN"/>
    <property type="match status" value="1"/>
</dbReference>
<dbReference type="InterPro" id="IPR012438">
    <property type="entry name" value="DUF1639"/>
</dbReference>
<proteinExistence type="predicted"/>
<comment type="caution">
    <text evidence="2">The sequence shown here is derived from an EMBL/GenBank/DDBJ whole genome shotgun (WGS) entry which is preliminary data.</text>
</comment>
<accession>A0AAD3Y3R3</accession>
<reference evidence="2" key="1">
    <citation type="submission" date="2023-05" db="EMBL/GenBank/DDBJ databases">
        <title>Nepenthes gracilis genome sequencing.</title>
        <authorList>
            <person name="Fukushima K."/>
        </authorList>
    </citation>
    <scope>NUCLEOTIDE SEQUENCE</scope>
    <source>
        <strain evidence="2">SING2019-196</strain>
    </source>
</reference>
<feature type="compositionally biased region" description="Gly residues" evidence="1">
    <location>
        <begin position="222"/>
        <end position="233"/>
    </location>
</feature>
<feature type="region of interest" description="Disordered" evidence="1">
    <location>
        <begin position="215"/>
        <end position="238"/>
    </location>
</feature>
<evidence type="ECO:0000313" key="2">
    <source>
        <dbReference type="EMBL" id="GMH26234.1"/>
    </source>
</evidence>
<keyword evidence="3" id="KW-1185">Reference proteome</keyword>
<dbReference type="Proteomes" id="UP001279734">
    <property type="component" value="Unassembled WGS sequence"/>
</dbReference>
<dbReference type="AlphaFoldDB" id="A0AAD3Y3R3"/>
<organism evidence="2 3">
    <name type="scientific">Nepenthes gracilis</name>
    <name type="common">Slender pitcher plant</name>
    <dbReference type="NCBI Taxonomy" id="150966"/>
    <lineage>
        <taxon>Eukaryota</taxon>
        <taxon>Viridiplantae</taxon>
        <taxon>Streptophyta</taxon>
        <taxon>Embryophyta</taxon>
        <taxon>Tracheophyta</taxon>
        <taxon>Spermatophyta</taxon>
        <taxon>Magnoliopsida</taxon>
        <taxon>eudicotyledons</taxon>
        <taxon>Gunneridae</taxon>
        <taxon>Pentapetalae</taxon>
        <taxon>Caryophyllales</taxon>
        <taxon>Nepenthaceae</taxon>
        <taxon>Nepenthes</taxon>
    </lineage>
</organism>
<dbReference type="Pfam" id="PF07797">
    <property type="entry name" value="DUF1639"/>
    <property type="match status" value="1"/>
</dbReference>
<sequence>MVNRKTRENTQEELIMAMARQRSRSLHSFSMPCLKWGRQKHLRCRKIPDADHLSSLYRRSPMSSFRTHRYPGESARNSSEPERKRRSLFEPMKFKNSMVRSPVPEIERKSLIVSGDDNGIEAVRAKLMLDFQTEIDKIKVAILREGNDEIRPFRSEFVEAQEIRPWSLRTRKATRQEPVVNRGGGDGAGACCGRKSLRADEWRPDLLPLKTGNELPRLRGEVSGGNGRNGGGKRPSMKFSVSLSKQEIEEDFFAFWGTRPSRKPKKRPKYVQKQFDALFPGLRLPEITPDIYKANESLDAGKR</sequence>
<evidence type="ECO:0000256" key="1">
    <source>
        <dbReference type="SAM" id="MobiDB-lite"/>
    </source>
</evidence>
<dbReference type="PANTHER" id="PTHR33130">
    <property type="entry name" value="PUTATIVE (DUF1639)-RELATED"/>
    <property type="match status" value="1"/>
</dbReference>